<dbReference type="Proteomes" id="UP001157186">
    <property type="component" value="Unassembled WGS sequence"/>
</dbReference>
<dbReference type="PANTHER" id="PTHR46182">
    <property type="entry name" value="FI19480P1"/>
    <property type="match status" value="1"/>
</dbReference>
<reference evidence="4 5" key="1">
    <citation type="submission" date="2023-03" db="EMBL/GenBank/DDBJ databases">
        <title>Draft genome sequence of Thalassotalea insulae KCTC 62186T.</title>
        <authorList>
            <person name="Sawabe T."/>
        </authorList>
    </citation>
    <scope>NUCLEOTIDE SEQUENCE [LARGE SCALE GENOMIC DNA]</scope>
    <source>
        <strain evidence="4 5">KCTC 62186</strain>
    </source>
</reference>
<feature type="chain" id="PRO_5045591887" description="Lcl C-terminal domain-containing protein" evidence="2">
    <location>
        <begin position="24"/>
        <end position="461"/>
    </location>
</feature>
<dbReference type="Pfam" id="PF22352">
    <property type="entry name" value="K319L-like_PKD"/>
    <property type="match status" value="1"/>
</dbReference>
<comment type="caution">
    <text evidence="4">The sequence shown here is derived from an EMBL/GenBank/DDBJ whole genome shotgun (WGS) entry which is preliminary data.</text>
</comment>
<dbReference type="InterPro" id="IPR013783">
    <property type="entry name" value="Ig-like_fold"/>
</dbReference>
<keyword evidence="5" id="KW-1185">Reference proteome</keyword>
<dbReference type="EMBL" id="BSST01000001">
    <property type="protein sequence ID" value="GLX80234.1"/>
    <property type="molecule type" value="Genomic_DNA"/>
</dbReference>
<evidence type="ECO:0000313" key="4">
    <source>
        <dbReference type="EMBL" id="GLX80234.1"/>
    </source>
</evidence>
<dbReference type="InterPro" id="IPR011460">
    <property type="entry name" value="Lcl_C"/>
</dbReference>
<proteinExistence type="predicted"/>
<evidence type="ECO:0000256" key="2">
    <source>
        <dbReference type="SAM" id="SignalP"/>
    </source>
</evidence>
<dbReference type="InterPro" id="IPR029865">
    <property type="entry name" value="KIAA0319-like"/>
</dbReference>
<name>A0ABQ6GX40_9GAMM</name>
<keyword evidence="2" id="KW-0732">Signal</keyword>
<evidence type="ECO:0000256" key="1">
    <source>
        <dbReference type="SAM" id="MobiDB-lite"/>
    </source>
</evidence>
<dbReference type="PANTHER" id="PTHR46182:SF2">
    <property type="entry name" value="FI19480P1"/>
    <property type="match status" value="1"/>
</dbReference>
<dbReference type="RefSeq" id="WP_284246206.1">
    <property type="nucleotide sequence ID" value="NZ_BSST01000001.1"/>
</dbReference>
<feature type="domain" description="Lcl C-terminal" evidence="3">
    <location>
        <begin position="305"/>
        <end position="457"/>
    </location>
</feature>
<evidence type="ECO:0000313" key="5">
    <source>
        <dbReference type="Proteomes" id="UP001157186"/>
    </source>
</evidence>
<protein>
    <recommendedName>
        <fullName evidence="3">Lcl C-terminal domain-containing protein</fullName>
    </recommendedName>
</protein>
<accession>A0ABQ6GX40</accession>
<dbReference type="Pfam" id="PF07603">
    <property type="entry name" value="Lcl_C"/>
    <property type="match status" value="1"/>
</dbReference>
<dbReference type="Gene3D" id="2.60.40.10">
    <property type="entry name" value="Immunoglobulins"/>
    <property type="match status" value="2"/>
</dbReference>
<feature type="signal peptide" evidence="2">
    <location>
        <begin position="1"/>
        <end position="23"/>
    </location>
</feature>
<feature type="region of interest" description="Disordered" evidence="1">
    <location>
        <begin position="248"/>
        <end position="271"/>
    </location>
</feature>
<sequence length="461" mass="50206">MYKSFISKFLLITLIFHSVISCGGSGESSTPPATINQAPLSSAGEDQEVFEHVQVTLSGSGSDSDGSISKYEWKQVSGTEVELSGLETKNSTFTAPQVEDTITLSFQLTVTDNEGKSSKDAVDVVVKNNTSPIASAQGTIFLKSGEMAELRANSSNDLESTLLKYEWSQIDNSNLIIELSEPNLEVITFNVPHVDVATIITFELMVIDEGGLYDSEKISVAISPQISEKLNDTGVLLCGSTGANNNESCESELGENGENIPDGQDADFGRDNHSNFDLDGHAGFSFTKVSEKGTPLPVESTEWTCVLDNVTGLMWEVKSSDGGLRDKFNTYSFYDPMYSGVNKGTKNGGTCTGNSCDTSSFVSEVNEVGLCGHNDWRLPTRMELISIVDYSSGQSELTIDTNFFPNTQIFSFETLTSSYISATRYPKDISWIFYVSYENGFSGSGYFHSGYYSRLVRTVSE</sequence>
<dbReference type="PROSITE" id="PS51257">
    <property type="entry name" value="PROKAR_LIPOPROTEIN"/>
    <property type="match status" value="1"/>
</dbReference>
<evidence type="ECO:0000259" key="3">
    <source>
        <dbReference type="Pfam" id="PF07603"/>
    </source>
</evidence>
<organism evidence="4 5">
    <name type="scientific">Thalassotalea insulae</name>
    <dbReference type="NCBI Taxonomy" id="2056778"/>
    <lineage>
        <taxon>Bacteria</taxon>
        <taxon>Pseudomonadati</taxon>
        <taxon>Pseudomonadota</taxon>
        <taxon>Gammaproteobacteria</taxon>
        <taxon>Alteromonadales</taxon>
        <taxon>Colwelliaceae</taxon>
        <taxon>Thalassotalea</taxon>
    </lineage>
</organism>
<gene>
    <name evidence="4" type="ORF">tinsulaeT_35740</name>
</gene>